<dbReference type="InterPro" id="IPR003782">
    <property type="entry name" value="SCO1/SenC"/>
</dbReference>
<name>A0AA49FMS6_9PROT</name>
<dbReference type="EMBL" id="CP107246">
    <property type="protein sequence ID" value="WIM06664.1"/>
    <property type="molecule type" value="Genomic_DNA"/>
</dbReference>
<reference evidence="4" key="1">
    <citation type="journal article" date="2023" name="Nat. Microbiol.">
        <title>Enrichment and characterization of a nitric oxide-reducing microbial community in a continuous bioreactor.</title>
        <authorList>
            <person name="Garrido-Amador P."/>
            <person name="Stortenbeker N."/>
            <person name="Wessels H.J.C.T."/>
            <person name="Speth D.R."/>
            <person name="Garcia-Heredia I."/>
            <person name="Kartal B."/>
        </authorList>
    </citation>
    <scope>NUCLEOTIDE SEQUENCE</scope>
    <source>
        <strain evidence="4">MAG1</strain>
    </source>
</reference>
<dbReference type="PANTHER" id="PTHR12151">
    <property type="entry name" value="ELECTRON TRANSPORT PROTIN SCO1/SENC FAMILY MEMBER"/>
    <property type="match status" value="1"/>
</dbReference>
<feature type="disulfide bond" description="Redox-active" evidence="3">
    <location>
        <begin position="68"/>
        <end position="72"/>
    </location>
</feature>
<keyword evidence="3" id="KW-1015">Disulfide bond</keyword>
<organism evidence="4">
    <name type="scientific">Candidatus Nitricoxidivorans perseverans</name>
    <dbReference type="NCBI Taxonomy" id="2975601"/>
    <lineage>
        <taxon>Bacteria</taxon>
        <taxon>Pseudomonadati</taxon>
        <taxon>Pseudomonadota</taxon>
        <taxon>Betaproteobacteria</taxon>
        <taxon>Nitrosomonadales</taxon>
        <taxon>Sterolibacteriaceae</taxon>
        <taxon>Candidatus Nitricoxidivorans</taxon>
    </lineage>
</organism>
<keyword evidence="2" id="KW-0479">Metal-binding</keyword>
<dbReference type="Proteomes" id="UP001234916">
    <property type="component" value="Chromosome"/>
</dbReference>
<dbReference type="SUPFAM" id="SSF52833">
    <property type="entry name" value="Thioredoxin-like"/>
    <property type="match status" value="1"/>
</dbReference>
<dbReference type="CDD" id="cd02968">
    <property type="entry name" value="SCO"/>
    <property type="match status" value="1"/>
</dbReference>
<evidence type="ECO:0000256" key="1">
    <source>
        <dbReference type="ARBA" id="ARBA00010996"/>
    </source>
</evidence>
<protein>
    <submittedName>
        <fullName evidence="4">SCO family protein</fullName>
    </submittedName>
</protein>
<feature type="binding site" evidence="2">
    <location>
        <position position="68"/>
    </location>
    <ligand>
        <name>Cu cation</name>
        <dbReference type="ChEBI" id="CHEBI:23378"/>
    </ligand>
</feature>
<gene>
    <name evidence="4" type="ORF">OHM77_05195</name>
</gene>
<sequence length="195" mass="20899">MSDNVLKNSLIILSILLAAALIGKPLSKLLFDKSAITTDFVLETADGALDSRLLRGKALAIALGYTRCADECANRLARVVKGYEMLGARDRGQVRMILVSVDPDRDTPADMGAYARRIHPDMVGATGKPDSLAAFANGFGATYNKSVIAPDGGYEVDFSHPIYLVDTEGRFVSALNENASPEDIAQALRSKLPAR</sequence>
<evidence type="ECO:0000256" key="3">
    <source>
        <dbReference type="PIRSR" id="PIRSR603782-2"/>
    </source>
</evidence>
<dbReference type="InterPro" id="IPR036249">
    <property type="entry name" value="Thioredoxin-like_sf"/>
</dbReference>
<dbReference type="Pfam" id="PF02630">
    <property type="entry name" value="SCO1-SenC"/>
    <property type="match status" value="1"/>
</dbReference>
<dbReference type="Gene3D" id="3.40.30.10">
    <property type="entry name" value="Glutaredoxin"/>
    <property type="match status" value="1"/>
</dbReference>
<accession>A0AA49FMS6</accession>
<dbReference type="PANTHER" id="PTHR12151:SF25">
    <property type="entry name" value="LINALOOL DEHYDRATASE_ISOMERASE DOMAIN-CONTAINING PROTEIN"/>
    <property type="match status" value="1"/>
</dbReference>
<dbReference type="AlphaFoldDB" id="A0AA49FMS6"/>
<keyword evidence="2" id="KW-0186">Copper</keyword>
<comment type="similarity">
    <text evidence="1">Belongs to the SCO1/2 family.</text>
</comment>
<feature type="binding site" evidence="2">
    <location>
        <position position="72"/>
    </location>
    <ligand>
        <name>Cu cation</name>
        <dbReference type="ChEBI" id="CHEBI:23378"/>
    </ligand>
</feature>
<proteinExistence type="inferred from homology"/>
<evidence type="ECO:0000313" key="4">
    <source>
        <dbReference type="EMBL" id="WIM06664.1"/>
    </source>
</evidence>
<evidence type="ECO:0000256" key="2">
    <source>
        <dbReference type="PIRSR" id="PIRSR603782-1"/>
    </source>
</evidence>
<dbReference type="GO" id="GO:0046872">
    <property type="term" value="F:metal ion binding"/>
    <property type="evidence" value="ECO:0007669"/>
    <property type="project" value="UniProtKB-KW"/>
</dbReference>
<dbReference type="KEGG" id="npv:OHM77_05195"/>